<dbReference type="STRING" id="188477.A0A433TEW3"/>
<dbReference type="OrthoDB" id="1879366at2759"/>
<evidence type="ECO:0000256" key="2">
    <source>
        <dbReference type="ARBA" id="ARBA00008072"/>
    </source>
</evidence>
<evidence type="ECO:0000256" key="7">
    <source>
        <dbReference type="ARBA" id="ARBA00032485"/>
    </source>
</evidence>
<gene>
    <name evidence="9" type="ORF">EGW08_012112</name>
</gene>
<dbReference type="PANTHER" id="PTHR43161">
    <property type="entry name" value="SORBITOL DEHYDROGENASE"/>
    <property type="match status" value="1"/>
</dbReference>
<dbReference type="SUPFAM" id="SSF51735">
    <property type="entry name" value="NAD(P)-binding Rossmann-fold domains"/>
    <property type="match status" value="1"/>
</dbReference>
<dbReference type="AlphaFoldDB" id="A0A433TEW3"/>
<reference evidence="9 10" key="1">
    <citation type="submission" date="2019-01" db="EMBL/GenBank/DDBJ databases">
        <title>A draft genome assembly of the solar-powered sea slug Elysia chlorotica.</title>
        <authorList>
            <person name="Cai H."/>
            <person name="Li Q."/>
            <person name="Fang X."/>
            <person name="Li J."/>
            <person name="Curtis N.E."/>
            <person name="Altenburger A."/>
            <person name="Shibata T."/>
            <person name="Feng M."/>
            <person name="Maeda T."/>
            <person name="Schwartz J.A."/>
            <person name="Shigenobu S."/>
            <person name="Lundholm N."/>
            <person name="Nishiyama T."/>
            <person name="Yang H."/>
            <person name="Hasebe M."/>
            <person name="Li S."/>
            <person name="Pierce S.K."/>
            <person name="Wang J."/>
        </authorList>
    </citation>
    <scope>NUCLEOTIDE SEQUENCE [LARGE SCALE GENOMIC DNA]</scope>
    <source>
        <strain evidence="9">EC2010</strain>
        <tissue evidence="9">Whole organism of an adult</tissue>
    </source>
</reference>
<evidence type="ECO:0000256" key="5">
    <source>
        <dbReference type="ARBA" id="ARBA00023002"/>
    </source>
</evidence>
<evidence type="ECO:0000313" key="10">
    <source>
        <dbReference type="Proteomes" id="UP000271974"/>
    </source>
</evidence>
<protein>
    <recommendedName>
        <fullName evidence="6">Sorbitol dehydrogenase</fullName>
    </recommendedName>
    <alternativeName>
        <fullName evidence="7">Polyol dehydrogenase</fullName>
    </alternativeName>
</protein>
<proteinExistence type="inferred from homology"/>
<feature type="domain" description="Alcohol dehydrogenase-like N-terminal" evidence="8">
    <location>
        <begin position="1"/>
        <end position="77"/>
    </location>
</feature>
<organism evidence="9 10">
    <name type="scientific">Elysia chlorotica</name>
    <name type="common">Eastern emerald elysia</name>
    <name type="synonym">Sea slug</name>
    <dbReference type="NCBI Taxonomy" id="188477"/>
    <lineage>
        <taxon>Eukaryota</taxon>
        <taxon>Metazoa</taxon>
        <taxon>Spiralia</taxon>
        <taxon>Lophotrochozoa</taxon>
        <taxon>Mollusca</taxon>
        <taxon>Gastropoda</taxon>
        <taxon>Heterobranchia</taxon>
        <taxon>Euthyneura</taxon>
        <taxon>Panpulmonata</taxon>
        <taxon>Sacoglossa</taxon>
        <taxon>Placobranchoidea</taxon>
        <taxon>Plakobranchidae</taxon>
        <taxon>Elysia</taxon>
    </lineage>
</organism>
<dbReference type="Gene3D" id="3.90.180.10">
    <property type="entry name" value="Medium-chain alcohol dehydrogenases, catalytic domain"/>
    <property type="match status" value="1"/>
</dbReference>
<dbReference type="GO" id="GO:0006062">
    <property type="term" value="P:sorbitol catabolic process"/>
    <property type="evidence" value="ECO:0007669"/>
    <property type="project" value="TreeGrafter"/>
</dbReference>
<accession>A0A433TEW3</accession>
<dbReference type="Proteomes" id="UP000271974">
    <property type="component" value="Unassembled WGS sequence"/>
</dbReference>
<dbReference type="GO" id="GO:0008270">
    <property type="term" value="F:zinc ion binding"/>
    <property type="evidence" value="ECO:0007669"/>
    <property type="project" value="InterPro"/>
</dbReference>
<dbReference type="InterPro" id="IPR011032">
    <property type="entry name" value="GroES-like_sf"/>
</dbReference>
<evidence type="ECO:0000256" key="3">
    <source>
        <dbReference type="ARBA" id="ARBA00022723"/>
    </source>
</evidence>
<evidence type="ECO:0000256" key="4">
    <source>
        <dbReference type="ARBA" id="ARBA00022833"/>
    </source>
</evidence>
<evidence type="ECO:0000256" key="1">
    <source>
        <dbReference type="ARBA" id="ARBA00001947"/>
    </source>
</evidence>
<dbReference type="Pfam" id="PF08240">
    <property type="entry name" value="ADH_N"/>
    <property type="match status" value="1"/>
</dbReference>
<evidence type="ECO:0000256" key="6">
    <source>
        <dbReference type="ARBA" id="ARBA00026132"/>
    </source>
</evidence>
<comment type="cofactor">
    <cofactor evidence="1">
        <name>Zn(2+)</name>
        <dbReference type="ChEBI" id="CHEBI:29105"/>
    </cofactor>
</comment>
<dbReference type="InterPro" id="IPR013154">
    <property type="entry name" value="ADH-like_N"/>
</dbReference>
<keyword evidence="4" id="KW-0862">Zinc</keyword>
<dbReference type="InterPro" id="IPR002328">
    <property type="entry name" value="ADH_Zn_CS"/>
</dbReference>
<evidence type="ECO:0000313" key="9">
    <source>
        <dbReference type="EMBL" id="RUS80113.1"/>
    </source>
</evidence>
<dbReference type="PANTHER" id="PTHR43161:SF9">
    <property type="entry name" value="SORBITOL DEHYDROGENASE"/>
    <property type="match status" value="1"/>
</dbReference>
<dbReference type="EMBL" id="RQTK01000410">
    <property type="protein sequence ID" value="RUS80113.1"/>
    <property type="molecule type" value="Genomic_DNA"/>
</dbReference>
<keyword evidence="3" id="KW-0479">Metal-binding</keyword>
<comment type="similarity">
    <text evidence="2">Belongs to the zinc-containing alcohol dehydrogenase family.</text>
</comment>
<evidence type="ECO:0000259" key="8">
    <source>
        <dbReference type="Pfam" id="PF08240"/>
    </source>
</evidence>
<dbReference type="GO" id="GO:0003939">
    <property type="term" value="F:L-iditol 2-dehydrogenase (NAD+) activity"/>
    <property type="evidence" value="ECO:0007669"/>
    <property type="project" value="TreeGrafter"/>
</dbReference>
<keyword evidence="10" id="KW-1185">Reference proteome</keyword>
<dbReference type="InterPro" id="IPR036291">
    <property type="entry name" value="NAD(P)-bd_dom_sf"/>
</dbReference>
<dbReference type="Gene3D" id="3.40.50.720">
    <property type="entry name" value="NAD(P)-binding Rossmann-like Domain"/>
    <property type="match status" value="1"/>
</dbReference>
<name>A0A433TEW3_ELYCH</name>
<dbReference type="SUPFAM" id="SSF50129">
    <property type="entry name" value="GroES-like"/>
    <property type="match status" value="1"/>
</dbReference>
<sequence length="219" mass="22988">GHEGAGTVVKIGSKVENLKVGDRVAIEPGVPCLRCRVCREGRYNLCPGMQFCATPPVHGNLSRLFRHPAAFCHRLPDNVDLEQGALVEPLAVAVHACRRGGVKAGSLVLVCGAGKKLLVLALFATAAGGGGGAAAAEYIGDIDDDRLAFAKDNGADYVINVRGLEEPIAAQQIVSAAGGSPDVTIECSGSDYSMTLGIHVNMFLFIDLVEMNPYCVIWL</sequence>
<feature type="non-terminal residue" evidence="9">
    <location>
        <position position="1"/>
    </location>
</feature>
<keyword evidence="5" id="KW-0560">Oxidoreductase</keyword>
<dbReference type="PROSITE" id="PS00059">
    <property type="entry name" value="ADH_ZINC"/>
    <property type="match status" value="1"/>
</dbReference>
<comment type="caution">
    <text evidence="9">The sequence shown here is derived from an EMBL/GenBank/DDBJ whole genome shotgun (WGS) entry which is preliminary data.</text>
</comment>